<organism evidence="2 3">
    <name type="scientific">Paraburkholderia atlantica</name>
    <dbReference type="NCBI Taxonomy" id="2654982"/>
    <lineage>
        <taxon>Bacteria</taxon>
        <taxon>Pseudomonadati</taxon>
        <taxon>Pseudomonadota</taxon>
        <taxon>Betaproteobacteria</taxon>
        <taxon>Burkholderiales</taxon>
        <taxon>Burkholderiaceae</taxon>
        <taxon>Paraburkholderia</taxon>
    </lineage>
</organism>
<keyword evidence="1" id="KW-1133">Transmembrane helix</keyword>
<evidence type="ECO:0000313" key="3">
    <source>
        <dbReference type="Proteomes" id="UP000002190"/>
    </source>
</evidence>
<dbReference type="Proteomes" id="UP000002190">
    <property type="component" value="Chromosome 1"/>
</dbReference>
<dbReference type="HOGENOM" id="CLU_3267039_0_0_4"/>
<evidence type="ECO:0000313" key="2">
    <source>
        <dbReference type="EMBL" id="ADG14257.1"/>
    </source>
</evidence>
<gene>
    <name evidence="2" type="ordered locus">BC1002_0149</name>
</gene>
<reference evidence="2 3" key="2">
    <citation type="journal article" date="2012" name="J. Bacteriol.">
        <title>Genome Sequences of Burkholderia sp. Strains CCGE1002 and H160, Isolated from Legume Nodules in Mexico and Brazil.</title>
        <authorList>
            <person name="Ormeno-Orrillo E."/>
            <person name="Rogel M.A."/>
            <person name="Chueire L.M."/>
            <person name="Tiedje J.M."/>
            <person name="Martinez-Romero E."/>
            <person name="Hungria M."/>
        </authorList>
    </citation>
    <scope>NUCLEOTIDE SEQUENCE [LARGE SCALE GENOMIC DNA]</scope>
    <source>
        <strain evidence="2 3">CCGE1002</strain>
    </source>
</reference>
<reference evidence="2 3" key="1">
    <citation type="submission" date="2010-04" db="EMBL/GenBank/DDBJ databases">
        <title>Complete sequence of chromosome 1 of Burkholderia sp. CCGE1002.</title>
        <authorList>
            <consortium name="US DOE Joint Genome Institute"/>
            <person name="Lucas S."/>
            <person name="Copeland A."/>
            <person name="Lapidus A."/>
            <person name="Cheng J.-F."/>
            <person name="Bruce D."/>
            <person name="Goodwin L."/>
            <person name="Pitluck S."/>
            <person name="Chertkov O."/>
            <person name="Detter J.C."/>
            <person name="Han C."/>
            <person name="Tapia R."/>
            <person name="Land M."/>
            <person name="Hauser L."/>
            <person name="Kyrpides N."/>
            <person name="Ovchinnikova G."/>
            <person name="Martinez-Romero E."/>
            <person name="Hernandez M.A.R."/>
            <person name="Tiedje J.M."/>
            <person name="Woyke T."/>
        </authorList>
    </citation>
    <scope>NUCLEOTIDE SEQUENCE [LARGE SCALE GENOMIC DNA]</scope>
    <source>
        <strain evidence="2 3">CCGE1002</strain>
    </source>
</reference>
<accession>D5WA35</accession>
<name>D5WA35_PARAM</name>
<dbReference type="RefSeq" id="WP_013088160.1">
    <property type="nucleotide sequence ID" value="NC_014117.1"/>
</dbReference>
<keyword evidence="1" id="KW-0812">Transmembrane</keyword>
<protein>
    <submittedName>
        <fullName evidence="2">Uncharacterized protein</fullName>
    </submittedName>
</protein>
<dbReference type="AlphaFoldDB" id="D5WA35"/>
<dbReference type="EMBL" id="CP002013">
    <property type="protein sequence ID" value="ADG14257.1"/>
    <property type="molecule type" value="Genomic_DNA"/>
</dbReference>
<keyword evidence="1" id="KW-0472">Membrane</keyword>
<evidence type="ECO:0000256" key="1">
    <source>
        <dbReference type="SAM" id="Phobius"/>
    </source>
</evidence>
<sequence length="41" mass="4596">MSDRHATKADLDAALTRLKRHVVLSMLRVLVGGVLVLRFVH</sequence>
<dbReference type="GeneID" id="301098607"/>
<feature type="transmembrane region" description="Helical" evidence="1">
    <location>
        <begin position="21"/>
        <end position="40"/>
    </location>
</feature>
<dbReference type="KEGG" id="bge:BC1002_0149"/>
<proteinExistence type="predicted"/>